<keyword evidence="1" id="KW-0812">Transmembrane</keyword>
<protein>
    <submittedName>
        <fullName evidence="2">Uncharacterized protein</fullName>
    </submittedName>
</protein>
<reference evidence="2 3" key="1">
    <citation type="journal article" date="2015" name="Stand. Genomic Sci.">
        <title>Genomic Encyclopedia of Bacterial and Archaeal Type Strains, Phase III: the genomes of soil and plant-associated and newly described type strains.</title>
        <authorList>
            <person name="Whitman W.B."/>
            <person name="Woyke T."/>
            <person name="Klenk H.P."/>
            <person name="Zhou Y."/>
            <person name="Lilburn T.G."/>
            <person name="Beck B.J."/>
            <person name="De Vos P."/>
            <person name="Vandamme P."/>
            <person name="Eisen J.A."/>
            <person name="Garrity G."/>
            <person name="Hugenholtz P."/>
            <person name="Kyrpides N.C."/>
        </authorList>
    </citation>
    <scope>NUCLEOTIDE SEQUENCE [LARGE SCALE GENOMIC DNA]</scope>
    <source>
        <strain evidence="2 3">CV53</strain>
    </source>
</reference>
<comment type="caution">
    <text evidence="2">The sequence shown here is derived from an EMBL/GenBank/DDBJ whole genome shotgun (WGS) entry which is preliminary data.</text>
</comment>
<keyword evidence="1" id="KW-0472">Membrane</keyword>
<dbReference type="AlphaFoldDB" id="A0A4R2BKU5"/>
<proteinExistence type="predicted"/>
<name>A0A4R2BKU5_9BACI</name>
<dbReference type="Proteomes" id="UP000295689">
    <property type="component" value="Unassembled WGS sequence"/>
</dbReference>
<keyword evidence="1" id="KW-1133">Transmembrane helix</keyword>
<sequence>MQGELGCLGIWYFEGRWLSFAGFMGRRMRFLGNLVYILIVMLIAKLVPFSIVMST</sequence>
<evidence type="ECO:0000313" key="3">
    <source>
        <dbReference type="Proteomes" id="UP000295689"/>
    </source>
</evidence>
<evidence type="ECO:0000313" key="2">
    <source>
        <dbReference type="EMBL" id="TCN26759.1"/>
    </source>
</evidence>
<feature type="transmembrane region" description="Helical" evidence="1">
    <location>
        <begin position="34"/>
        <end position="53"/>
    </location>
</feature>
<dbReference type="EMBL" id="SLVV01000003">
    <property type="protein sequence ID" value="TCN26759.1"/>
    <property type="molecule type" value="Genomic_DNA"/>
</dbReference>
<accession>A0A4R2BKU5</accession>
<organism evidence="2 3">
    <name type="scientific">Mesobacillus foraminis</name>
    <dbReference type="NCBI Taxonomy" id="279826"/>
    <lineage>
        <taxon>Bacteria</taxon>
        <taxon>Bacillati</taxon>
        <taxon>Bacillota</taxon>
        <taxon>Bacilli</taxon>
        <taxon>Bacillales</taxon>
        <taxon>Bacillaceae</taxon>
        <taxon>Mesobacillus</taxon>
    </lineage>
</organism>
<gene>
    <name evidence="2" type="ORF">EV146_103282</name>
</gene>
<keyword evidence="3" id="KW-1185">Reference proteome</keyword>
<evidence type="ECO:0000256" key="1">
    <source>
        <dbReference type="SAM" id="Phobius"/>
    </source>
</evidence>